<dbReference type="PANTHER" id="PTHR11933">
    <property type="entry name" value="TRNA 5-METHYLAMINOMETHYL-2-THIOURIDYLATE -METHYLTRANSFERASE"/>
    <property type="match status" value="1"/>
</dbReference>
<comment type="caution">
    <text evidence="12">The sequence shown here is derived from an EMBL/GenBank/DDBJ whole genome shotgun (WGS) entry which is preliminary data.</text>
</comment>
<name>A0A9D1SCI0_9BACT</name>
<feature type="binding site" evidence="9">
    <location>
        <position position="35"/>
    </location>
    <ligand>
        <name>ATP</name>
        <dbReference type="ChEBI" id="CHEBI:30616"/>
    </ligand>
</feature>
<comment type="similarity">
    <text evidence="9">Belongs to the MnmA/TRMU family.</text>
</comment>
<feature type="domain" description="tRNA-specific 2-thiouridylase MnmA-like central" evidence="11">
    <location>
        <begin position="212"/>
        <end position="264"/>
    </location>
</feature>
<evidence type="ECO:0000256" key="8">
    <source>
        <dbReference type="ARBA" id="ARBA00051542"/>
    </source>
</evidence>
<reference evidence="12" key="2">
    <citation type="journal article" date="2021" name="PeerJ">
        <title>Extensive microbial diversity within the chicken gut microbiome revealed by metagenomics and culture.</title>
        <authorList>
            <person name="Gilroy R."/>
            <person name="Ravi A."/>
            <person name="Getino M."/>
            <person name="Pursley I."/>
            <person name="Horton D.L."/>
            <person name="Alikhan N.F."/>
            <person name="Baker D."/>
            <person name="Gharbi K."/>
            <person name="Hall N."/>
            <person name="Watson M."/>
            <person name="Adriaenssens E.M."/>
            <person name="Foster-Nyarko E."/>
            <person name="Jarju S."/>
            <person name="Secka A."/>
            <person name="Antonio M."/>
            <person name="Oren A."/>
            <person name="Chaudhuri R.R."/>
            <person name="La Ragione R."/>
            <person name="Hildebrand F."/>
            <person name="Pallen M.J."/>
        </authorList>
    </citation>
    <scope>NUCLEOTIDE SEQUENCE</scope>
    <source>
        <strain evidence="12">CHK158-818</strain>
    </source>
</reference>
<keyword evidence="4 9" id="KW-0547">Nucleotide-binding</keyword>
<evidence type="ECO:0000313" key="13">
    <source>
        <dbReference type="Proteomes" id="UP000824112"/>
    </source>
</evidence>
<organism evidence="12 13">
    <name type="scientific">Candidatus Gallibacteroides avistercoris</name>
    <dbReference type="NCBI Taxonomy" id="2840833"/>
    <lineage>
        <taxon>Bacteria</taxon>
        <taxon>Pseudomonadati</taxon>
        <taxon>Bacteroidota</taxon>
        <taxon>Bacteroidia</taxon>
        <taxon>Bacteroidales</taxon>
        <taxon>Bacteroidaceae</taxon>
        <taxon>Bacteroidaceae incertae sedis</taxon>
        <taxon>Candidatus Gallibacteroides</taxon>
    </lineage>
</organism>
<comment type="function">
    <text evidence="9">Catalyzes the 2-thiolation of uridine at the wobble position (U34) of tRNA, leading to the formation of s(2)U34.</text>
</comment>
<dbReference type="GO" id="GO:0005524">
    <property type="term" value="F:ATP binding"/>
    <property type="evidence" value="ECO:0007669"/>
    <property type="project" value="UniProtKB-KW"/>
</dbReference>
<dbReference type="HAMAP" id="MF_00144">
    <property type="entry name" value="tRNA_thiouridyl_MnmA"/>
    <property type="match status" value="1"/>
</dbReference>
<gene>
    <name evidence="9 12" type="primary">mnmA</name>
    <name evidence="12" type="ORF">IAB03_04580</name>
</gene>
<feature type="site" description="Interaction with tRNA" evidence="9">
    <location>
        <position position="329"/>
    </location>
</feature>
<keyword evidence="9" id="KW-0963">Cytoplasm</keyword>
<evidence type="ECO:0000256" key="9">
    <source>
        <dbReference type="HAMAP-Rule" id="MF_00144"/>
    </source>
</evidence>
<evidence type="ECO:0000259" key="10">
    <source>
        <dbReference type="Pfam" id="PF20258"/>
    </source>
</evidence>
<dbReference type="InterPro" id="IPR014729">
    <property type="entry name" value="Rossmann-like_a/b/a_fold"/>
</dbReference>
<dbReference type="EC" id="2.8.1.13" evidence="9"/>
<accession>A0A9D1SCI0</accession>
<dbReference type="Gene3D" id="2.30.30.280">
    <property type="entry name" value="Adenine nucleotide alpha hydrolases-like domains"/>
    <property type="match status" value="1"/>
</dbReference>
<feature type="binding site" evidence="9">
    <location>
        <begin position="9"/>
        <end position="16"/>
    </location>
    <ligand>
        <name>ATP</name>
        <dbReference type="ChEBI" id="CHEBI:30616"/>
    </ligand>
</feature>
<dbReference type="GO" id="GO:0000049">
    <property type="term" value="F:tRNA binding"/>
    <property type="evidence" value="ECO:0007669"/>
    <property type="project" value="UniProtKB-KW"/>
</dbReference>
<evidence type="ECO:0000256" key="2">
    <source>
        <dbReference type="ARBA" id="ARBA00022679"/>
    </source>
</evidence>
<dbReference type="InterPro" id="IPR004506">
    <property type="entry name" value="MnmA-like"/>
</dbReference>
<feature type="active site" description="Cysteine persulfide intermediate" evidence="9">
    <location>
        <position position="191"/>
    </location>
</feature>
<dbReference type="AlphaFoldDB" id="A0A9D1SCI0"/>
<dbReference type="Proteomes" id="UP000824112">
    <property type="component" value="Unassembled WGS sequence"/>
</dbReference>
<keyword evidence="2 9" id="KW-0808">Transferase</keyword>
<dbReference type="CDD" id="cd01998">
    <property type="entry name" value="MnmA_TRMU-like"/>
    <property type="match status" value="1"/>
</dbReference>
<comment type="subcellular location">
    <subcellularLocation>
        <location evidence="9">Cytoplasm</location>
    </subcellularLocation>
</comment>
<evidence type="ECO:0000256" key="4">
    <source>
        <dbReference type="ARBA" id="ARBA00022741"/>
    </source>
</evidence>
<dbReference type="GO" id="GO:0005737">
    <property type="term" value="C:cytoplasm"/>
    <property type="evidence" value="ECO:0007669"/>
    <property type="project" value="UniProtKB-SubCell"/>
</dbReference>
<keyword evidence="6 9" id="KW-0694">RNA-binding</keyword>
<reference evidence="12" key="1">
    <citation type="submission" date="2020-10" db="EMBL/GenBank/DDBJ databases">
        <authorList>
            <person name="Gilroy R."/>
        </authorList>
    </citation>
    <scope>NUCLEOTIDE SEQUENCE</scope>
    <source>
        <strain evidence="12">CHK158-818</strain>
    </source>
</reference>
<evidence type="ECO:0000313" key="12">
    <source>
        <dbReference type="EMBL" id="HIU55070.1"/>
    </source>
</evidence>
<feature type="region of interest" description="Interaction with tRNA" evidence="9">
    <location>
        <begin position="296"/>
        <end position="297"/>
    </location>
</feature>
<feature type="region of interest" description="Interaction with tRNA" evidence="9">
    <location>
        <begin position="140"/>
        <end position="142"/>
    </location>
</feature>
<dbReference type="Gene3D" id="3.40.50.620">
    <property type="entry name" value="HUPs"/>
    <property type="match status" value="1"/>
</dbReference>
<dbReference type="EMBL" id="DVNA01000109">
    <property type="protein sequence ID" value="HIU55070.1"/>
    <property type="molecule type" value="Genomic_DNA"/>
</dbReference>
<dbReference type="NCBIfam" id="NF001138">
    <property type="entry name" value="PRK00143.1"/>
    <property type="match status" value="1"/>
</dbReference>
<dbReference type="SUPFAM" id="SSF52402">
    <property type="entry name" value="Adenine nucleotide alpha hydrolases-like"/>
    <property type="match status" value="1"/>
</dbReference>
<keyword evidence="7 9" id="KW-1015">Disulfide bond</keyword>
<dbReference type="NCBIfam" id="TIGR00420">
    <property type="entry name" value="trmU"/>
    <property type="match status" value="1"/>
</dbReference>
<dbReference type="InterPro" id="IPR023382">
    <property type="entry name" value="MnmA-like_central_sf"/>
</dbReference>
<feature type="site" description="Interaction with tRNA" evidence="9">
    <location>
        <position position="119"/>
    </location>
</feature>
<dbReference type="InterPro" id="IPR046885">
    <property type="entry name" value="MnmA-like_C"/>
</dbReference>
<evidence type="ECO:0000256" key="1">
    <source>
        <dbReference type="ARBA" id="ARBA00022555"/>
    </source>
</evidence>
<dbReference type="PANTHER" id="PTHR11933:SF5">
    <property type="entry name" value="MITOCHONDRIAL TRNA-SPECIFIC 2-THIOURIDYLASE 1"/>
    <property type="match status" value="1"/>
</dbReference>
<evidence type="ECO:0000256" key="7">
    <source>
        <dbReference type="ARBA" id="ARBA00023157"/>
    </source>
</evidence>
<dbReference type="NCBIfam" id="NF011259">
    <property type="entry name" value="PRK14665.1"/>
    <property type="match status" value="1"/>
</dbReference>
<evidence type="ECO:0000256" key="3">
    <source>
        <dbReference type="ARBA" id="ARBA00022694"/>
    </source>
</evidence>
<feature type="domain" description="tRNA-specific 2-thiouridylase MnmA-like C-terminal" evidence="10">
    <location>
        <begin position="290"/>
        <end position="345"/>
    </location>
</feature>
<sequence>MKKERVLLGMSGGTDSSMAACLLQQQGYEVVGITFRFFEKDGDTAYLEEAAGLCARLGVEHLVYDAREEFRQKIIRYFISEYMNGRTPVPCMVCNNLLKWPLMGKIADEKGIFFIASGHYARRVTVDGRPYVRSGADADKDQSFFLWGIPPRLLPRILFPLGNYTKTAIRQMARDRGLDRIAEKKESMGVCFCPGDYRRFLRENTEPGAIHPGFYRDVSGTVLGKHEGFPFYTVGQRRGLGIRYQYPVFVREIIPSTNTVVIARSDQMYKKSLSLISCVFVEIADFIGEKVTCRIRYRKQRTDCSVEILPGERAVVHFDSPVHSVAPGQSAVFYDGDRVLGGGIIDQAYD</sequence>
<protein>
    <recommendedName>
        <fullName evidence="9">tRNA-specific 2-thiouridylase MnmA</fullName>
        <ecNumber evidence="9">2.8.1.13</ecNumber>
    </recommendedName>
</protein>
<evidence type="ECO:0000256" key="6">
    <source>
        <dbReference type="ARBA" id="ARBA00022884"/>
    </source>
</evidence>
<proteinExistence type="inferred from homology"/>
<dbReference type="GO" id="GO:0103016">
    <property type="term" value="F:tRNA-uridine 2-sulfurtransferase activity"/>
    <property type="evidence" value="ECO:0007669"/>
    <property type="project" value="UniProtKB-EC"/>
</dbReference>
<feature type="binding site" evidence="9">
    <location>
        <position position="118"/>
    </location>
    <ligand>
        <name>ATP</name>
        <dbReference type="ChEBI" id="CHEBI:30616"/>
    </ligand>
</feature>
<dbReference type="Pfam" id="PF20259">
    <property type="entry name" value="tRNA_Me_trans_M"/>
    <property type="match status" value="1"/>
</dbReference>
<dbReference type="Pfam" id="PF20258">
    <property type="entry name" value="tRNA_Me_trans_C"/>
    <property type="match status" value="1"/>
</dbReference>
<evidence type="ECO:0000259" key="11">
    <source>
        <dbReference type="Pfam" id="PF20259"/>
    </source>
</evidence>
<feature type="disulfide bond" description="Alternate" evidence="9">
    <location>
        <begin position="94"/>
        <end position="191"/>
    </location>
</feature>
<keyword evidence="5 9" id="KW-0067">ATP-binding</keyword>
<dbReference type="Pfam" id="PF03054">
    <property type="entry name" value="tRNA_Me_trans"/>
    <property type="match status" value="1"/>
</dbReference>
<dbReference type="InterPro" id="IPR046884">
    <property type="entry name" value="MnmA-like_central"/>
</dbReference>
<keyword evidence="1 9" id="KW-0820">tRNA-binding</keyword>
<evidence type="ECO:0000256" key="5">
    <source>
        <dbReference type="ARBA" id="ARBA00022840"/>
    </source>
</evidence>
<keyword evidence="3 9" id="KW-0819">tRNA processing</keyword>
<comment type="catalytic activity">
    <reaction evidence="8 9">
        <text>S-sulfanyl-L-cysteinyl-[protein] + uridine(34) in tRNA + AH2 + ATP = 2-thiouridine(34) in tRNA + L-cysteinyl-[protein] + A + AMP + diphosphate + H(+)</text>
        <dbReference type="Rhea" id="RHEA:47032"/>
        <dbReference type="Rhea" id="RHEA-COMP:10131"/>
        <dbReference type="Rhea" id="RHEA-COMP:11726"/>
        <dbReference type="Rhea" id="RHEA-COMP:11727"/>
        <dbReference type="Rhea" id="RHEA-COMP:11728"/>
        <dbReference type="ChEBI" id="CHEBI:13193"/>
        <dbReference type="ChEBI" id="CHEBI:15378"/>
        <dbReference type="ChEBI" id="CHEBI:17499"/>
        <dbReference type="ChEBI" id="CHEBI:29950"/>
        <dbReference type="ChEBI" id="CHEBI:30616"/>
        <dbReference type="ChEBI" id="CHEBI:33019"/>
        <dbReference type="ChEBI" id="CHEBI:61963"/>
        <dbReference type="ChEBI" id="CHEBI:65315"/>
        <dbReference type="ChEBI" id="CHEBI:87170"/>
        <dbReference type="ChEBI" id="CHEBI:456215"/>
        <dbReference type="EC" id="2.8.1.13"/>
    </reaction>
</comment>
<comment type="caution">
    <text evidence="9">Lacks conserved residue(s) required for the propagation of feature annotation.</text>
</comment>
<dbReference type="Gene3D" id="2.40.30.10">
    <property type="entry name" value="Translation factors"/>
    <property type="match status" value="1"/>
</dbReference>
<feature type="active site" description="Nucleophile" evidence="9">
    <location>
        <position position="94"/>
    </location>
</feature>
<dbReference type="GO" id="GO:0002143">
    <property type="term" value="P:tRNA wobble position uridine thiolation"/>
    <property type="evidence" value="ECO:0007669"/>
    <property type="project" value="TreeGrafter"/>
</dbReference>